<evidence type="ECO:0000256" key="8">
    <source>
        <dbReference type="ARBA" id="ARBA00041958"/>
    </source>
</evidence>
<gene>
    <name evidence="10" type="ORF">SDRG_08131</name>
</gene>
<dbReference type="GO" id="GO:0005876">
    <property type="term" value="C:spindle microtubule"/>
    <property type="evidence" value="ECO:0007669"/>
    <property type="project" value="TreeGrafter"/>
</dbReference>
<comment type="subcellular location">
    <subcellularLocation>
        <location evidence="1">Cytoplasm</location>
        <location evidence="1">Cytoskeleton</location>
    </subcellularLocation>
</comment>
<dbReference type="GeneID" id="19948858"/>
<name>T0QKN7_SAPDV</name>
<evidence type="ECO:0000256" key="7">
    <source>
        <dbReference type="ARBA" id="ARBA00039966"/>
    </source>
</evidence>
<dbReference type="EMBL" id="JH767155">
    <property type="protein sequence ID" value="EQC34360.1"/>
    <property type="molecule type" value="Genomic_DNA"/>
</dbReference>
<evidence type="ECO:0000256" key="9">
    <source>
        <dbReference type="SAM" id="Phobius"/>
    </source>
</evidence>
<evidence type="ECO:0000256" key="1">
    <source>
        <dbReference type="ARBA" id="ARBA00004245"/>
    </source>
</evidence>
<proteinExistence type="predicted"/>
<dbReference type="InParanoid" id="T0QKN7"/>
<dbReference type="eggNOG" id="ENOG502QSJV">
    <property type="taxonomic scope" value="Eukaryota"/>
</dbReference>
<dbReference type="Proteomes" id="UP000030762">
    <property type="component" value="Unassembled WGS sequence"/>
</dbReference>
<dbReference type="RefSeq" id="XP_008612222.1">
    <property type="nucleotide sequence ID" value="XM_008614000.1"/>
</dbReference>
<keyword evidence="9" id="KW-1133">Transmembrane helix</keyword>
<organism evidence="10 11">
    <name type="scientific">Saprolegnia diclina (strain VS20)</name>
    <dbReference type="NCBI Taxonomy" id="1156394"/>
    <lineage>
        <taxon>Eukaryota</taxon>
        <taxon>Sar</taxon>
        <taxon>Stramenopiles</taxon>
        <taxon>Oomycota</taxon>
        <taxon>Saprolegniomycetes</taxon>
        <taxon>Saprolegniales</taxon>
        <taxon>Saprolegniaceae</taxon>
        <taxon>Saprolegnia</taxon>
    </lineage>
</organism>
<comment type="subunit">
    <text evidence="2">Interacts with microtubules.</text>
</comment>
<evidence type="ECO:0000256" key="3">
    <source>
        <dbReference type="ARBA" id="ARBA00022490"/>
    </source>
</evidence>
<accession>T0QKN7</accession>
<evidence type="ECO:0000256" key="5">
    <source>
        <dbReference type="ARBA" id="ARBA00022803"/>
    </source>
</evidence>
<dbReference type="GO" id="GO:0097431">
    <property type="term" value="C:mitotic spindle pole"/>
    <property type="evidence" value="ECO:0007669"/>
    <property type="project" value="TreeGrafter"/>
</dbReference>
<keyword evidence="3" id="KW-0963">Cytoplasm</keyword>
<keyword evidence="4" id="KW-0677">Repeat</keyword>
<dbReference type="OMA" id="WARTVIC"/>
<evidence type="ECO:0000256" key="2">
    <source>
        <dbReference type="ARBA" id="ARBA00011375"/>
    </source>
</evidence>
<dbReference type="VEuPathDB" id="FungiDB:SDRG_08131"/>
<dbReference type="GO" id="GO:0008017">
    <property type="term" value="F:microtubule binding"/>
    <property type="evidence" value="ECO:0007669"/>
    <property type="project" value="TreeGrafter"/>
</dbReference>
<dbReference type="GO" id="GO:0005737">
    <property type="term" value="C:cytoplasm"/>
    <property type="evidence" value="ECO:0007669"/>
    <property type="project" value="TreeGrafter"/>
</dbReference>
<dbReference type="Pfam" id="PF21033">
    <property type="entry name" value="RMD1-3"/>
    <property type="match status" value="1"/>
</dbReference>
<evidence type="ECO:0000256" key="6">
    <source>
        <dbReference type="ARBA" id="ARBA00023212"/>
    </source>
</evidence>
<keyword evidence="5" id="KW-0802">TPR repeat</keyword>
<keyword evidence="9" id="KW-0472">Membrane</keyword>
<keyword evidence="11" id="KW-1185">Reference proteome</keyword>
<dbReference type="Gene3D" id="1.25.40.10">
    <property type="entry name" value="Tetratricopeptide repeat domain"/>
    <property type="match status" value="1"/>
</dbReference>
<keyword evidence="9" id="KW-0812">Transmembrane</keyword>
<dbReference type="PANTHER" id="PTHR16056">
    <property type="entry name" value="REGULATOR OF MICROTUBULE DYNAMICS PROTEIN"/>
    <property type="match status" value="1"/>
</dbReference>
<protein>
    <recommendedName>
        <fullName evidence="7">Regulator of microtubule dynamics protein 1</fullName>
    </recommendedName>
    <alternativeName>
        <fullName evidence="8">Protein FAM82B</fullName>
    </alternativeName>
</protein>
<evidence type="ECO:0000313" key="10">
    <source>
        <dbReference type="EMBL" id="EQC34360.1"/>
    </source>
</evidence>
<evidence type="ECO:0000313" key="11">
    <source>
        <dbReference type="Proteomes" id="UP000030762"/>
    </source>
</evidence>
<feature type="transmembrane region" description="Helical" evidence="9">
    <location>
        <begin position="125"/>
        <end position="144"/>
    </location>
</feature>
<reference evidence="10 11" key="1">
    <citation type="submission" date="2012-04" db="EMBL/GenBank/DDBJ databases">
        <title>The Genome Sequence of Saprolegnia declina VS20.</title>
        <authorList>
            <consortium name="The Broad Institute Genome Sequencing Platform"/>
            <person name="Russ C."/>
            <person name="Nusbaum C."/>
            <person name="Tyler B."/>
            <person name="van West P."/>
            <person name="Dieguez-Uribeondo J."/>
            <person name="de Bruijn I."/>
            <person name="Tripathy S."/>
            <person name="Jiang R."/>
            <person name="Young S.K."/>
            <person name="Zeng Q."/>
            <person name="Gargeya S."/>
            <person name="Fitzgerald M."/>
            <person name="Haas B."/>
            <person name="Abouelleil A."/>
            <person name="Alvarado L."/>
            <person name="Arachchi H.M."/>
            <person name="Berlin A."/>
            <person name="Chapman S.B."/>
            <person name="Goldberg J."/>
            <person name="Griggs A."/>
            <person name="Gujja S."/>
            <person name="Hansen M."/>
            <person name="Howarth C."/>
            <person name="Imamovic A."/>
            <person name="Larimer J."/>
            <person name="McCowen C."/>
            <person name="Montmayeur A."/>
            <person name="Murphy C."/>
            <person name="Neiman D."/>
            <person name="Pearson M."/>
            <person name="Priest M."/>
            <person name="Roberts A."/>
            <person name="Saif S."/>
            <person name="Shea T."/>
            <person name="Sisk P."/>
            <person name="Sykes S."/>
            <person name="Wortman J."/>
            <person name="Nusbaum C."/>
            <person name="Birren B."/>
        </authorList>
    </citation>
    <scope>NUCLEOTIDE SEQUENCE [LARGE SCALE GENOMIC DNA]</scope>
    <source>
        <strain evidence="10 11">VS20</strain>
    </source>
</reference>
<dbReference type="SUPFAM" id="SSF48452">
    <property type="entry name" value="TPR-like"/>
    <property type="match status" value="1"/>
</dbReference>
<keyword evidence="6" id="KW-0206">Cytoskeleton</keyword>
<dbReference type="InterPro" id="IPR011990">
    <property type="entry name" value="TPR-like_helical_dom_sf"/>
</dbReference>
<sequence length="440" mass="48065">MSSSWARTVICIVAVAGAATGTALLYRYATRGLGGEQDRSRELPTARNTASTAVVSETTMTDDVDELAALADEPMADDAQFNHLVVQEGSMLLSLFGVAFMAIVAIVAILIAMTSTQSVFQMDMFAPLMFIGMGIVAASMTHTAQHRPLPESVMPPLLAEKSVYPDNEMNMDSNPTPLPPTPVAAPAPVVPAQPATRSLPAARAPAGEAPSIESILRHADELYDQVRFRDLHAYLATNLQHYPKDVELLWRCARSCQDMMPDSASDDGKKTLAFEGLKYAEEAYAVNPNHAMSNKWMGIMTSTCGSFLGTSKKIEGAYKIKEFIARAIELNPTDATSHNILGQWCLAFASLSWYEKKAAAVIFGTPPTATYEEAVRHFHDAESISPGFWKKNSFLLGETYLKMSNKTEAKLWLEKAKAVPIKTTEDKEVHAEIEKLLRSL</sequence>
<dbReference type="InterPro" id="IPR049039">
    <property type="entry name" value="RMD1-3_a_helical_rpt"/>
</dbReference>
<dbReference type="PANTHER" id="PTHR16056:SF16">
    <property type="entry name" value="REGULATOR OF MICROTUBULE DYNAMICS PROTEIN 1"/>
    <property type="match status" value="1"/>
</dbReference>
<dbReference type="STRING" id="1156394.T0QKN7"/>
<feature type="transmembrane region" description="Helical" evidence="9">
    <location>
        <begin position="92"/>
        <end position="113"/>
    </location>
</feature>
<dbReference type="AlphaFoldDB" id="T0QKN7"/>
<evidence type="ECO:0000256" key="4">
    <source>
        <dbReference type="ARBA" id="ARBA00022737"/>
    </source>
</evidence>
<feature type="transmembrane region" description="Helical" evidence="9">
    <location>
        <begin position="6"/>
        <end position="29"/>
    </location>
</feature>
<dbReference type="OrthoDB" id="69711at2759"/>